<dbReference type="EMBL" id="FOLH01000001">
    <property type="protein sequence ID" value="SFB85085.1"/>
    <property type="molecule type" value="Genomic_DNA"/>
</dbReference>
<evidence type="ECO:0000313" key="6">
    <source>
        <dbReference type="EMBL" id="SFB85085.1"/>
    </source>
</evidence>
<dbReference type="Pfam" id="PF01380">
    <property type="entry name" value="SIS"/>
    <property type="match status" value="1"/>
</dbReference>
<dbReference type="PROSITE" id="PS51464">
    <property type="entry name" value="SIS"/>
    <property type="match status" value="1"/>
</dbReference>
<evidence type="ECO:0000259" key="4">
    <source>
        <dbReference type="PROSITE" id="PS51071"/>
    </source>
</evidence>
<accession>A0A1I1EDB6</accession>
<dbReference type="InterPro" id="IPR009057">
    <property type="entry name" value="Homeodomain-like_sf"/>
</dbReference>
<dbReference type="STRING" id="1122252.SAMN05660443_0530"/>
<evidence type="ECO:0000256" key="1">
    <source>
        <dbReference type="ARBA" id="ARBA00023015"/>
    </source>
</evidence>
<dbReference type="CDD" id="cd05013">
    <property type="entry name" value="SIS_RpiR"/>
    <property type="match status" value="1"/>
</dbReference>
<dbReference type="InterPro" id="IPR047640">
    <property type="entry name" value="RpiR-like"/>
</dbReference>
<dbReference type="GO" id="GO:0097367">
    <property type="term" value="F:carbohydrate derivative binding"/>
    <property type="evidence" value="ECO:0007669"/>
    <property type="project" value="InterPro"/>
</dbReference>
<keyword evidence="1" id="KW-0805">Transcription regulation</keyword>
<keyword evidence="2" id="KW-0238">DNA-binding</keyword>
<dbReference type="InterPro" id="IPR046348">
    <property type="entry name" value="SIS_dom_sf"/>
</dbReference>
<dbReference type="SUPFAM" id="SSF46689">
    <property type="entry name" value="Homeodomain-like"/>
    <property type="match status" value="1"/>
</dbReference>
<dbReference type="Gene3D" id="1.10.10.10">
    <property type="entry name" value="Winged helix-like DNA-binding domain superfamily/Winged helix DNA-binding domain"/>
    <property type="match status" value="1"/>
</dbReference>
<dbReference type="InterPro" id="IPR035472">
    <property type="entry name" value="RpiR-like_SIS"/>
</dbReference>
<sequence>MAPRTLEELKRRLQTLNSPNSDLKLGKRAMMALTQMMDKPDEVAVASISTLAENAGVNASTLSRLVRKLGFESFAEFQLIFRNHLARTSRTSFYSDLAGQLLEEGDAEETPASLALMTQVAEEETSNIAQMLKGLDLHALEKTVSLLISAPRVRVYGLRQAYTMANLFAYALGLLRPDVSLLGNPHHGVAHGLTELSEKDVLVVIGAAPYTRGTVAAARIAANHGMQVVAITDSHGSPLATEASLTFVAPTSGTWYSNSMAAFLVFIEGLMAMVAGRLGRKGLSSLRRHELLIDEVNHEL</sequence>
<dbReference type="OrthoDB" id="3574600at2"/>
<name>A0A1I1EDB6_9GAMM</name>
<keyword evidence="3" id="KW-0804">Transcription</keyword>
<protein>
    <submittedName>
        <fullName evidence="6">Transcriptional regulator, RpiR family</fullName>
    </submittedName>
</protein>
<evidence type="ECO:0000256" key="3">
    <source>
        <dbReference type="ARBA" id="ARBA00023163"/>
    </source>
</evidence>
<dbReference type="AlphaFoldDB" id="A0A1I1EDB6"/>
<dbReference type="PANTHER" id="PTHR30514:SF18">
    <property type="entry name" value="RPIR-FAMILY TRANSCRIPTIONAL REGULATOR"/>
    <property type="match status" value="1"/>
</dbReference>
<evidence type="ECO:0000256" key="2">
    <source>
        <dbReference type="ARBA" id="ARBA00023125"/>
    </source>
</evidence>
<dbReference type="GO" id="GO:0003677">
    <property type="term" value="F:DNA binding"/>
    <property type="evidence" value="ECO:0007669"/>
    <property type="project" value="UniProtKB-KW"/>
</dbReference>
<dbReference type="GO" id="GO:0003700">
    <property type="term" value="F:DNA-binding transcription factor activity"/>
    <property type="evidence" value="ECO:0007669"/>
    <property type="project" value="InterPro"/>
</dbReference>
<dbReference type="SUPFAM" id="SSF53697">
    <property type="entry name" value="SIS domain"/>
    <property type="match status" value="1"/>
</dbReference>
<dbReference type="InterPro" id="IPR000281">
    <property type="entry name" value="HTH_RpiR"/>
</dbReference>
<proteinExistence type="predicted"/>
<feature type="domain" description="SIS" evidence="5">
    <location>
        <begin position="143"/>
        <end position="280"/>
    </location>
</feature>
<dbReference type="Proteomes" id="UP000199058">
    <property type="component" value="Unassembled WGS sequence"/>
</dbReference>
<dbReference type="RefSeq" id="WP_091958720.1">
    <property type="nucleotide sequence ID" value="NZ_FOLH01000001.1"/>
</dbReference>
<keyword evidence="7" id="KW-1185">Reference proteome</keyword>
<evidence type="ECO:0000313" key="7">
    <source>
        <dbReference type="Proteomes" id="UP000199058"/>
    </source>
</evidence>
<dbReference type="Gene3D" id="3.40.50.10490">
    <property type="entry name" value="Glucose-6-phosphate isomerase like protein, domain 1"/>
    <property type="match status" value="1"/>
</dbReference>
<dbReference type="Pfam" id="PF01418">
    <property type="entry name" value="HTH_6"/>
    <property type="match status" value="1"/>
</dbReference>
<dbReference type="PANTHER" id="PTHR30514">
    <property type="entry name" value="GLUCOKINASE"/>
    <property type="match status" value="1"/>
</dbReference>
<dbReference type="InterPro" id="IPR036388">
    <property type="entry name" value="WH-like_DNA-bd_sf"/>
</dbReference>
<dbReference type="PROSITE" id="PS51071">
    <property type="entry name" value="HTH_RPIR"/>
    <property type="match status" value="1"/>
</dbReference>
<organism evidence="6 7">
    <name type="scientific">Marinospirillum celere</name>
    <dbReference type="NCBI Taxonomy" id="1122252"/>
    <lineage>
        <taxon>Bacteria</taxon>
        <taxon>Pseudomonadati</taxon>
        <taxon>Pseudomonadota</taxon>
        <taxon>Gammaproteobacteria</taxon>
        <taxon>Oceanospirillales</taxon>
        <taxon>Oceanospirillaceae</taxon>
        <taxon>Marinospirillum</taxon>
    </lineage>
</organism>
<reference evidence="6 7" key="1">
    <citation type="submission" date="2016-10" db="EMBL/GenBank/DDBJ databases">
        <authorList>
            <person name="de Groot N.N."/>
        </authorList>
    </citation>
    <scope>NUCLEOTIDE SEQUENCE [LARGE SCALE GENOMIC DNA]</scope>
    <source>
        <strain evidence="6 7">DSM 18438</strain>
    </source>
</reference>
<feature type="domain" description="HTH rpiR-type" evidence="4">
    <location>
        <begin position="12"/>
        <end position="88"/>
    </location>
</feature>
<dbReference type="GO" id="GO:1901135">
    <property type="term" value="P:carbohydrate derivative metabolic process"/>
    <property type="evidence" value="ECO:0007669"/>
    <property type="project" value="InterPro"/>
</dbReference>
<evidence type="ECO:0000259" key="5">
    <source>
        <dbReference type="PROSITE" id="PS51464"/>
    </source>
</evidence>
<dbReference type="InterPro" id="IPR001347">
    <property type="entry name" value="SIS_dom"/>
</dbReference>
<gene>
    <name evidence="6" type="ORF">SAMN05660443_0530</name>
</gene>